<dbReference type="AlphaFoldDB" id="A0A5E4W1W7"/>
<evidence type="ECO:0008006" key="4">
    <source>
        <dbReference type="Google" id="ProtNLM"/>
    </source>
</evidence>
<keyword evidence="1" id="KW-0732">Signal</keyword>
<evidence type="ECO:0000313" key="3">
    <source>
        <dbReference type="Proteomes" id="UP000396788"/>
    </source>
</evidence>
<dbReference type="EMBL" id="CABPRY010000006">
    <property type="protein sequence ID" value="VVE18917.1"/>
    <property type="molecule type" value="Genomic_DNA"/>
</dbReference>
<feature type="chain" id="PRO_5023038858" description="Outer membrane protein beta-barrel domain-containing protein" evidence="1">
    <location>
        <begin position="26"/>
        <end position="224"/>
    </location>
</feature>
<organism evidence="2 3">
    <name type="scientific">Pandoraea cepalis</name>
    <dbReference type="NCBI Taxonomy" id="2508294"/>
    <lineage>
        <taxon>Bacteria</taxon>
        <taxon>Pseudomonadati</taxon>
        <taxon>Pseudomonadota</taxon>
        <taxon>Betaproteobacteria</taxon>
        <taxon>Burkholderiales</taxon>
        <taxon>Burkholderiaceae</taxon>
        <taxon>Pandoraea</taxon>
    </lineage>
</organism>
<feature type="signal peptide" evidence="1">
    <location>
        <begin position="1"/>
        <end position="25"/>
    </location>
</feature>
<evidence type="ECO:0000256" key="1">
    <source>
        <dbReference type="SAM" id="SignalP"/>
    </source>
</evidence>
<sequence>MANKRILAVLSALLIAGVTSSGAHAQVRNEVYGSVGTDGVGLGYGYGISQHFGTRVEVSGFSYSHGFSAGDMHYDANLRLIHGSLLGDYFPAPSFFPIRLTVGVLVGADQLSGNATGSQGTYTFNGVTVPTQGESVHASLKFPAVRPYVGIGFGHNPNAKEGLSMAFDAGVAIGKPSVTFDVPQNIASAAGAQNVAAEEQNLRSKASKFPVYPIVKVSLTYRFF</sequence>
<protein>
    <recommendedName>
        <fullName evidence="4">Outer membrane protein beta-barrel domain-containing protein</fullName>
    </recommendedName>
</protein>
<dbReference type="Proteomes" id="UP000396788">
    <property type="component" value="Unassembled WGS sequence"/>
</dbReference>
<dbReference type="Gene3D" id="2.40.160.170">
    <property type="match status" value="1"/>
</dbReference>
<reference evidence="2 3" key="1">
    <citation type="submission" date="2019-08" db="EMBL/GenBank/DDBJ databases">
        <authorList>
            <person name="Peeters C."/>
        </authorList>
    </citation>
    <scope>NUCLEOTIDE SEQUENCE [LARGE SCALE GENOMIC DNA]</scope>
    <source>
        <strain evidence="2 3">LMG 31107</strain>
    </source>
</reference>
<gene>
    <name evidence="2" type="ORF">PCE31107_03045</name>
</gene>
<name>A0A5E4W1W7_9BURK</name>
<accession>A0A5E4W1W7</accession>
<proteinExistence type="predicted"/>
<evidence type="ECO:0000313" key="2">
    <source>
        <dbReference type="EMBL" id="VVE18917.1"/>
    </source>
</evidence>